<feature type="compositionally biased region" description="Polar residues" evidence="7">
    <location>
        <begin position="1"/>
        <end position="13"/>
    </location>
</feature>
<evidence type="ECO:0000259" key="11">
    <source>
        <dbReference type="PROSITE" id="PS50222"/>
    </source>
</evidence>
<evidence type="ECO:0000256" key="3">
    <source>
        <dbReference type="ARBA" id="ARBA00022963"/>
    </source>
</evidence>
<dbReference type="EMBL" id="LFJN01000005">
    <property type="protein sequence ID" value="KPI43208.1"/>
    <property type="molecule type" value="Genomic_DNA"/>
</dbReference>
<dbReference type="Pfam" id="PF00388">
    <property type="entry name" value="PI-PLC-X"/>
    <property type="match status" value="1"/>
</dbReference>
<feature type="compositionally biased region" description="Low complexity" evidence="7">
    <location>
        <begin position="50"/>
        <end position="65"/>
    </location>
</feature>
<dbReference type="EC" id="3.1.4.11" evidence="1 6"/>
<feature type="region of interest" description="Disordered" evidence="7">
    <location>
        <begin position="1"/>
        <end position="73"/>
    </location>
</feature>
<dbReference type="GO" id="GO:0005509">
    <property type="term" value="F:calcium ion binding"/>
    <property type="evidence" value="ECO:0007669"/>
    <property type="project" value="InterPro"/>
</dbReference>
<dbReference type="PRINTS" id="PR00390">
    <property type="entry name" value="PHPHLIPASEC"/>
</dbReference>
<name>A0A0N0NPW6_9EURO</name>
<feature type="domain" description="PH" evidence="8">
    <location>
        <begin position="289"/>
        <end position="328"/>
    </location>
</feature>
<keyword evidence="3 6" id="KW-0442">Lipid degradation</keyword>
<evidence type="ECO:0000256" key="4">
    <source>
        <dbReference type="ARBA" id="ARBA00023098"/>
    </source>
</evidence>
<dbReference type="AlphaFoldDB" id="A0A0N0NPW6"/>
<dbReference type="GO" id="GO:0051209">
    <property type="term" value="P:release of sequestered calcium ion into cytosol"/>
    <property type="evidence" value="ECO:0007669"/>
    <property type="project" value="TreeGrafter"/>
</dbReference>
<accession>A0A0N0NPW6</accession>
<dbReference type="STRING" id="1664694.A0A0N0NPW6"/>
<dbReference type="PANTHER" id="PTHR10336:SF36">
    <property type="entry name" value="1-PHOSPHATIDYLINOSITOL 4,5-BISPHOSPHATE PHOSPHODIESTERASE BETA-4"/>
    <property type="match status" value="1"/>
</dbReference>
<dbReference type="CDD" id="cd08558">
    <property type="entry name" value="PI-PLCc_eukaryota"/>
    <property type="match status" value="1"/>
</dbReference>
<dbReference type="SMART" id="SM00239">
    <property type="entry name" value="C2"/>
    <property type="match status" value="1"/>
</dbReference>
<evidence type="ECO:0000259" key="8">
    <source>
        <dbReference type="PROSITE" id="PS50003"/>
    </source>
</evidence>
<dbReference type="GO" id="GO:0004435">
    <property type="term" value="F:phosphatidylinositol-4,5-bisphosphate phospholipase C activity"/>
    <property type="evidence" value="ECO:0007669"/>
    <property type="project" value="UniProtKB-EC"/>
</dbReference>
<dbReference type="InterPro" id="IPR000909">
    <property type="entry name" value="PLipase_C_PInositol-sp_X_dom"/>
</dbReference>
<feature type="compositionally biased region" description="Pro residues" evidence="7">
    <location>
        <begin position="687"/>
        <end position="702"/>
    </location>
</feature>
<dbReference type="RefSeq" id="XP_018003171.1">
    <property type="nucleotide sequence ID" value="XM_018147229.1"/>
</dbReference>
<dbReference type="GO" id="GO:0016042">
    <property type="term" value="P:lipid catabolic process"/>
    <property type="evidence" value="ECO:0007669"/>
    <property type="project" value="UniProtKB-KW"/>
</dbReference>
<dbReference type="InterPro" id="IPR011993">
    <property type="entry name" value="PH-like_dom_sf"/>
</dbReference>
<dbReference type="SMART" id="SM00149">
    <property type="entry name" value="PLCYc"/>
    <property type="match status" value="1"/>
</dbReference>
<dbReference type="CDD" id="cd00275">
    <property type="entry name" value="C2_PLC_like"/>
    <property type="match status" value="1"/>
</dbReference>
<feature type="domain" description="C2" evidence="9">
    <location>
        <begin position="881"/>
        <end position="1037"/>
    </location>
</feature>
<evidence type="ECO:0000256" key="6">
    <source>
        <dbReference type="RuleBase" id="RU361133"/>
    </source>
</evidence>
<keyword evidence="2 6" id="KW-0378">Hydrolase</keyword>
<dbReference type="InterPro" id="IPR011992">
    <property type="entry name" value="EF-hand-dom_pair"/>
</dbReference>
<dbReference type="InterPro" id="IPR001192">
    <property type="entry name" value="PI-PLC_fam"/>
</dbReference>
<dbReference type="SUPFAM" id="SSF50729">
    <property type="entry name" value="PH domain-like"/>
    <property type="match status" value="1"/>
</dbReference>
<feature type="region of interest" description="Disordered" evidence="7">
    <location>
        <begin position="669"/>
        <end position="753"/>
    </location>
</feature>
<dbReference type="Pfam" id="PF00387">
    <property type="entry name" value="PI-PLC-Y"/>
    <property type="match status" value="1"/>
</dbReference>
<dbReference type="Proteomes" id="UP000038010">
    <property type="component" value="Unassembled WGS sequence"/>
</dbReference>
<keyword evidence="4 6" id="KW-0443">Lipid metabolism</keyword>
<dbReference type="Gene3D" id="3.20.20.190">
    <property type="entry name" value="Phosphatidylinositol (PI) phosphodiesterase"/>
    <property type="match status" value="2"/>
</dbReference>
<keyword evidence="5" id="KW-0807">Transducer</keyword>
<feature type="domain" description="PI-PLC Y-box" evidence="10">
    <location>
        <begin position="760"/>
        <end position="878"/>
    </location>
</feature>
<dbReference type="PANTHER" id="PTHR10336">
    <property type="entry name" value="PHOSPHOINOSITIDE-SPECIFIC PHOSPHOLIPASE C FAMILY PROTEIN"/>
    <property type="match status" value="1"/>
</dbReference>
<dbReference type="SUPFAM" id="SSF51695">
    <property type="entry name" value="PLC-like phosphodiesterases"/>
    <property type="match status" value="1"/>
</dbReference>
<dbReference type="InterPro" id="IPR002048">
    <property type="entry name" value="EF_hand_dom"/>
</dbReference>
<dbReference type="SMART" id="SM00148">
    <property type="entry name" value="PLCXc"/>
    <property type="match status" value="1"/>
</dbReference>
<proteinExistence type="predicted"/>
<dbReference type="Gene3D" id="2.30.29.30">
    <property type="entry name" value="Pleckstrin-homology domain (PH domain)/Phosphotyrosine-binding domain (PTB)"/>
    <property type="match status" value="1"/>
</dbReference>
<comment type="catalytic activity">
    <reaction evidence="6">
        <text>a 1,2-diacyl-sn-glycero-3-phospho-(1D-myo-inositol-4,5-bisphosphate) + H2O = 1D-myo-inositol 1,4,5-trisphosphate + a 1,2-diacyl-sn-glycerol + H(+)</text>
        <dbReference type="Rhea" id="RHEA:33179"/>
        <dbReference type="ChEBI" id="CHEBI:15377"/>
        <dbReference type="ChEBI" id="CHEBI:15378"/>
        <dbReference type="ChEBI" id="CHEBI:17815"/>
        <dbReference type="ChEBI" id="CHEBI:58456"/>
        <dbReference type="ChEBI" id="CHEBI:203600"/>
        <dbReference type="EC" id="3.1.4.11"/>
    </reaction>
</comment>
<feature type="region of interest" description="Disordered" evidence="7">
    <location>
        <begin position="1087"/>
        <end position="1116"/>
    </location>
</feature>
<dbReference type="PROSITE" id="PS50003">
    <property type="entry name" value="PH_DOMAIN"/>
    <property type="match status" value="1"/>
</dbReference>
<evidence type="ECO:0000313" key="13">
    <source>
        <dbReference type="Proteomes" id="UP000038010"/>
    </source>
</evidence>
<evidence type="ECO:0000256" key="5">
    <source>
        <dbReference type="ARBA" id="ARBA00023224"/>
    </source>
</evidence>
<dbReference type="PROSITE" id="PS50007">
    <property type="entry name" value="PIPLC_X_DOMAIN"/>
    <property type="match status" value="1"/>
</dbReference>
<dbReference type="PROSITE" id="PS50008">
    <property type="entry name" value="PIPLC_Y_DOMAIN"/>
    <property type="match status" value="1"/>
</dbReference>
<dbReference type="PROSITE" id="PS50222">
    <property type="entry name" value="EF_HAND_2"/>
    <property type="match status" value="1"/>
</dbReference>
<sequence>MAAASTSSVNVTHQGRDSSPAGRQPRAIKKMPSIQRINSSNYPSMYYTPASAHSSSHNSRAVSPHLGSVQSSPAISGISYYNTSQRTASPGPFDLPEPVNAPPISSSLGRESAPGLIRRVSGAARGQLAQTKEALRRKTSSSNYRRRDDSTGPVARRRSDSKTMTVGNGNLDSGSFEYLQSDTNAGLGLFETMSITAEPAAISDHTPEGQAPAVPESLIAGSTLVKVTQHNKPVDKTFFLDSSGSRVNWKGSFSMKAFHVDNIKSIRKWAEAANYQQELRGDAVNPDLCFTVNYTTSDSSKRVKSLHLMAKSREEVDLWIDTLEALAKHREQLMSSMMGTMEREGLTKQHWDSELRQRLHKSDSAKWDRLDLPAIQSLCERLHIHCHAKDLEYAFEDADTSNKGSLDYQQFKHFVRTLRVRKDIHRVFQTFSEHSPYITRARFVHFLTYHQGVNLDDEAVNEIWSTKIQDLIDRSRDVEDGSVLTDRIDYPAFASFVASHDCHVYKAAMATPPKFDMPFSSYFVSSSHNTYLTGRQVAGTSSAETYVTALRHGCRCVEIDCWDGPDGNPRVTHGHTGTSSIPFVDCIRAINNSAFDVSPYPVVVSLEVHCNPEQQRKMVDTMKAVFQHKMLVDLLPDRTTELPSPEELKYKILIKVKATEAFADLGGKDESLSARQRSASSPYRKGIPPPSMSSIPPMPTLPSPAMTAASDFGIHSPTDRSTVATSASSAGEESDAPLASPDPSDTPSKTRKTSKIIPYLSQLGAYIQGYTLRSANDLHFRQFNHIFSINENTAMGLCRPPETKALFEDHNVNHMCRVYPKTLRVGSSNFDPNTFWRRGVQFVALNWQTFDPHMQMHRAMFAAGTDEYGYVLKPEPLRNLRSKDGPFETRRKLPRFEVQFSVGVISAQQLPRPQNLGKNEPMNPFVEVQMFSAEDRARGIAQGTGGSASLVSNDYHGIGSPLRLRTEIVPGNGYNPQFNLDLNFNLQTKYPELVFVRFIVHNSPDGKPYGKNCKQIAVFTAKLSALQKGYRHLPLYNGHGEEFIFSTLFCHIARSEPKLISTSLQDSQDRSARQAFFKPLTSIARGLSGDRTRERSSSIEHQLEEAKEFQERTSRK</sequence>
<evidence type="ECO:0000259" key="10">
    <source>
        <dbReference type="PROSITE" id="PS50008"/>
    </source>
</evidence>
<keyword evidence="13" id="KW-1185">Reference proteome</keyword>
<comment type="caution">
    <text evidence="12">The sequence shown here is derived from an EMBL/GenBank/DDBJ whole genome shotgun (WGS) entry which is preliminary data.</text>
</comment>
<dbReference type="InterPro" id="IPR001849">
    <property type="entry name" value="PH_domain"/>
</dbReference>
<protein>
    <recommendedName>
        <fullName evidence="1 6">Phosphoinositide phospholipase C</fullName>
        <ecNumber evidence="1 6">3.1.4.11</ecNumber>
    </recommendedName>
</protein>
<dbReference type="OrthoDB" id="269822at2759"/>
<gene>
    <name evidence="12" type="ORF">AB675_6904</name>
</gene>
<evidence type="ECO:0000259" key="9">
    <source>
        <dbReference type="PROSITE" id="PS50004"/>
    </source>
</evidence>
<reference evidence="12 13" key="1">
    <citation type="submission" date="2015-06" db="EMBL/GenBank/DDBJ databases">
        <title>Draft genome of the ant-associated black yeast Phialophora attae CBS 131958.</title>
        <authorList>
            <person name="Moreno L.F."/>
            <person name="Stielow B.J."/>
            <person name="de Hoog S."/>
            <person name="Vicente V.A."/>
            <person name="Weiss V.A."/>
            <person name="de Vries M."/>
            <person name="Cruz L.M."/>
            <person name="Souza E.M."/>
        </authorList>
    </citation>
    <scope>NUCLEOTIDE SEQUENCE [LARGE SCALE GENOMIC DNA]</scope>
    <source>
        <strain evidence="12 13">CBS 131958</strain>
    </source>
</reference>
<dbReference type="Gene3D" id="2.60.40.150">
    <property type="entry name" value="C2 domain"/>
    <property type="match status" value="1"/>
</dbReference>
<dbReference type="GO" id="GO:0048015">
    <property type="term" value="P:phosphatidylinositol-mediated signaling"/>
    <property type="evidence" value="ECO:0007669"/>
    <property type="project" value="TreeGrafter"/>
</dbReference>
<evidence type="ECO:0000313" key="12">
    <source>
        <dbReference type="EMBL" id="KPI43208.1"/>
    </source>
</evidence>
<organism evidence="12 13">
    <name type="scientific">Cyphellophora attinorum</name>
    <dbReference type="NCBI Taxonomy" id="1664694"/>
    <lineage>
        <taxon>Eukaryota</taxon>
        <taxon>Fungi</taxon>
        <taxon>Dikarya</taxon>
        <taxon>Ascomycota</taxon>
        <taxon>Pezizomycotina</taxon>
        <taxon>Eurotiomycetes</taxon>
        <taxon>Chaetothyriomycetidae</taxon>
        <taxon>Chaetothyriales</taxon>
        <taxon>Cyphellophoraceae</taxon>
        <taxon>Cyphellophora</taxon>
    </lineage>
</organism>
<dbReference type="InterPro" id="IPR001711">
    <property type="entry name" value="PLipase_C_Pinositol-sp_Y"/>
</dbReference>
<dbReference type="InterPro" id="IPR000008">
    <property type="entry name" value="C2_dom"/>
</dbReference>
<feature type="region of interest" description="Disordered" evidence="7">
    <location>
        <begin position="87"/>
        <end position="168"/>
    </location>
</feature>
<feature type="domain" description="EF-hand" evidence="11">
    <location>
        <begin position="386"/>
        <end position="421"/>
    </location>
</feature>
<feature type="compositionally biased region" description="Basic and acidic residues" evidence="7">
    <location>
        <begin position="1088"/>
        <end position="1116"/>
    </location>
</feature>
<dbReference type="PROSITE" id="PS50004">
    <property type="entry name" value="C2"/>
    <property type="match status" value="1"/>
</dbReference>
<dbReference type="SUPFAM" id="SSF49562">
    <property type="entry name" value="C2 domain (Calcium/lipid-binding domain, CaLB)"/>
    <property type="match status" value="1"/>
</dbReference>
<evidence type="ECO:0000256" key="2">
    <source>
        <dbReference type="ARBA" id="ARBA00022801"/>
    </source>
</evidence>
<feature type="compositionally biased region" description="Polar residues" evidence="7">
    <location>
        <begin position="719"/>
        <end position="731"/>
    </location>
</feature>
<dbReference type="SUPFAM" id="SSF47473">
    <property type="entry name" value="EF-hand"/>
    <property type="match status" value="1"/>
</dbReference>
<evidence type="ECO:0000256" key="1">
    <source>
        <dbReference type="ARBA" id="ARBA00012368"/>
    </source>
</evidence>
<dbReference type="GeneID" id="28739108"/>
<dbReference type="Gene3D" id="1.10.238.10">
    <property type="entry name" value="EF-hand"/>
    <property type="match status" value="1"/>
</dbReference>
<dbReference type="VEuPathDB" id="FungiDB:AB675_6904"/>
<evidence type="ECO:0000256" key="7">
    <source>
        <dbReference type="SAM" id="MobiDB-lite"/>
    </source>
</evidence>
<dbReference type="InterPro" id="IPR017946">
    <property type="entry name" value="PLC-like_Pdiesterase_TIM-brl"/>
</dbReference>
<dbReference type="InterPro" id="IPR035892">
    <property type="entry name" value="C2_domain_sf"/>
</dbReference>